<evidence type="ECO:0000313" key="2">
    <source>
        <dbReference type="EMBL" id="MBB4867845.1"/>
    </source>
</evidence>
<feature type="transmembrane region" description="Helical" evidence="1">
    <location>
        <begin position="6"/>
        <end position="32"/>
    </location>
</feature>
<dbReference type="EMBL" id="JACHLI010000049">
    <property type="protein sequence ID" value="MBB4867845.1"/>
    <property type="molecule type" value="Genomic_DNA"/>
</dbReference>
<keyword evidence="1" id="KW-1133">Transmembrane helix</keyword>
<feature type="transmembrane region" description="Helical" evidence="1">
    <location>
        <begin position="44"/>
        <end position="66"/>
    </location>
</feature>
<keyword evidence="1" id="KW-0812">Transmembrane</keyword>
<reference evidence="2 3" key="1">
    <citation type="submission" date="2020-08" db="EMBL/GenBank/DDBJ databases">
        <title>Functional genomics of gut bacteria from endangered species of beetles.</title>
        <authorList>
            <person name="Carlos-Shanley C."/>
        </authorList>
    </citation>
    <scope>NUCLEOTIDE SEQUENCE [LARGE SCALE GENOMIC DNA]</scope>
    <source>
        <strain evidence="2 3">S00179</strain>
    </source>
</reference>
<sequence length="126" mass="13957">MRAYLILWPIFMFAIVGPAFNFAAIATFVSWIELKYIIQDFYHVLWVPNFLADLLAFLACIVAKLIPSCLTVIVAVFAAFLPGGFGIVLFSFILAFIPAPFAEKIRQKLDARDQAKAAQADKATPA</sequence>
<dbReference type="Proteomes" id="UP000566995">
    <property type="component" value="Unassembled WGS sequence"/>
</dbReference>
<evidence type="ECO:0000256" key="1">
    <source>
        <dbReference type="SAM" id="Phobius"/>
    </source>
</evidence>
<keyword evidence="1" id="KW-0472">Membrane</keyword>
<accession>A0A7W7P5L9</accession>
<organism evidence="2 3">
    <name type="scientific">Pseudomonas nitroreducens</name>
    <dbReference type="NCBI Taxonomy" id="46680"/>
    <lineage>
        <taxon>Bacteria</taxon>
        <taxon>Pseudomonadati</taxon>
        <taxon>Pseudomonadota</taxon>
        <taxon>Gammaproteobacteria</taxon>
        <taxon>Pseudomonadales</taxon>
        <taxon>Pseudomonadaceae</taxon>
        <taxon>Pseudomonas</taxon>
    </lineage>
</organism>
<proteinExistence type="predicted"/>
<comment type="caution">
    <text evidence="2">The sequence shown here is derived from an EMBL/GenBank/DDBJ whole genome shotgun (WGS) entry which is preliminary data.</text>
</comment>
<evidence type="ECO:0000313" key="3">
    <source>
        <dbReference type="Proteomes" id="UP000566995"/>
    </source>
</evidence>
<gene>
    <name evidence="2" type="ORF">HNP46_006764</name>
</gene>
<dbReference type="RefSeq" id="WP_184597790.1">
    <property type="nucleotide sequence ID" value="NZ_JACHLI010000049.1"/>
</dbReference>
<name>A0A7W7P5L9_PSENT</name>
<protein>
    <submittedName>
        <fullName evidence="2">Uncharacterized protein</fullName>
    </submittedName>
</protein>
<dbReference type="AlphaFoldDB" id="A0A7W7P5L9"/>
<feature type="transmembrane region" description="Helical" evidence="1">
    <location>
        <begin position="72"/>
        <end position="97"/>
    </location>
</feature>